<keyword evidence="3" id="KW-1185">Reference proteome</keyword>
<dbReference type="InterPro" id="IPR047589">
    <property type="entry name" value="DUF11_rpt"/>
</dbReference>
<protein>
    <submittedName>
        <fullName evidence="2">Putative repeat protein (TIGR01451 family)</fullName>
    </submittedName>
</protein>
<gene>
    <name evidence="2" type="ORF">BDE40_2815</name>
</gene>
<accession>A0A4R7LI44</accession>
<dbReference type="EMBL" id="SOBH01000003">
    <property type="protein sequence ID" value="TDT74031.1"/>
    <property type="molecule type" value="Genomic_DNA"/>
</dbReference>
<proteinExistence type="predicted"/>
<reference evidence="2 3" key="1">
    <citation type="submission" date="2019-03" db="EMBL/GenBank/DDBJ databases">
        <title>Genomic Encyclopedia of Archaeal and Bacterial Type Strains, Phase II (KMG-II): from individual species to whole genera.</title>
        <authorList>
            <person name="Goeker M."/>
        </authorList>
    </citation>
    <scope>NUCLEOTIDE SEQUENCE [LARGE SCALE GENOMIC DNA]</scope>
    <source>
        <strain evidence="2 3">DSM 29467</strain>
    </source>
</reference>
<feature type="domain" description="DUF11" evidence="1">
    <location>
        <begin position="1139"/>
        <end position="1254"/>
    </location>
</feature>
<dbReference type="Gene3D" id="2.60.40.10">
    <property type="entry name" value="Immunoglobulins"/>
    <property type="match status" value="2"/>
</dbReference>
<organism evidence="2 3">
    <name type="scientific">Litoreibacter halocynthiae</name>
    <dbReference type="NCBI Taxonomy" id="1242689"/>
    <lineage>
        <taxon>Bacteria</taxon>
        <taxon>Pseudomonadati</taxon>
        <taxon>Pseudomonadota</taxon>
        <taxon>Alphaproteobacteria</taxon>
        <taxon>Rhodobacterales</taxon>
        <taxon>Roseobacteraceae</taxon>
        <taxon>Litoreibacter</taxon>
    </lineage>
</organism>
<evidence type="ECO:0000259" key="1">
    <source>
        <dbReference type="Pfam" id="PF01345"/>
    </source>
</evidence>
<evidence type="ECO:0000313" key="3">
    <source>
        <dbReference type="Proteomes" id="UP000294563"/>
    </source>
</evidence>
<dbReference type="SUPFAM" id="SSF117074">
    <property type="entry name" value="Hypothetical protein PA1324"/>
    <property type="match status" value="2"/>
</dbReference>
<dbReference type="Pfam" id="PF01345">
    <property type="entry name" value="DUF11"/>
    <property type="match status" value="1"/>
</dbReference>
<dbReference type="NCBIfam" id="TIGR01451">
    <property type="entry name" value="B_ant_repeat"/>
    <property type="match status" value="1"/>
</dbReference>
<comment type="caution">
    <text evidence="2">The sequence shown here is derived from an EMBL/GenBank/DDBJ whole genome shotgun (WGS) entry which is preliminary data.</text>
</comment>
<sequence length="1457" mass="149882">MSGIMRGAMQSVIWLVVLFGFLAIRRGISLFQTPGNYLRRSCSVATGFWDRNLKIVSRILATVVALTAPLTASAGQETFTVQSVPNFYTMILGDGNGNTITVTGDPTNSNCFSITSAGRVTMFASYPQPLVNNTTACDRSIVMTFTTNGFEMGDVLFADIDDMDGFTSRDSFASNVPGTWSSTTGLGQYSLTSPPGFADEVGRLIASGGVGSFLARDSVNDPTDDQARFVLDTPATTFQIIQDDVQGVRSARMFFTLSPLPVFITDPIVAIDDTSPPIIGSVGGTTSSVLDNDTLAGSPATPTNVTLTPGTAPTPTAGSLTMNPDGTITVAPGTTAGTYTYNYEICETAFSTNCATATATVEVAPADILAADDGYGPSNGLTGDPDVGNAFDNDTLNGDPVVPADITATVLTPATPLAPGAPVPALDPATGTVSVPANTPAGSYTISYEICENLNATNCSDAEITVEVAPADILAADDGYGPSNGLTGDPDVGNAFDNDTLNGDPVVPADITATVLTPATPLAPGAPVPALDPATGTVSVPANTPAGSYTISYEICENLNASSCDDAIVTAVVTQAPIEAVDDTPPPVNGLEGNPEVANAFDNDTLNGDPVDPEDITATVTTPATPIVPGASVPVLDTATGVVSVAPETPAGEYSIVYEICEDLNPTNCDDATVVVTVTEAPIGAEDDTPPPVNGLLGDPEVVNVLDNDTLNDTPVDPSDVSVAVTAPATPVTPGAPVPVLEEATGIVSVPAGTPAGTYEITYDLCENLNPANCDTAVVTVVVDPPEIEAVDNILTTPVDLALPVAGLVNVFDNDTLNGAAFDPSAVTVTPVGALPANFVLNPDGTVDTTAFVPNGIYTFDYQICEVVNPTNCSTATVSVPVESSVPAVSGTVYLDSNGNGAFDAGADETLPNYVVQLLRNGEVVEETVSGPDGEYLLSGFPPNSGYEIIFTDPETGIAVGSIQDLTFEVDTILEDQNQPIDPAGVVYDSSTGLPISGATLQLTDAAGVALPTACLLPGQQPQTTNASGAYGFDVIPGAAPQCPAGETEYQIAITTYPPGYVAAPSALVPPQAGSLDATTCPVDAIPGGSCQLSASLAPPAAGAPTPYYFSFLLEAGDPDVINNHIPLDPIPVVPVAGLTVTKIASVSTARLGDTVTYTITAANANLTAAGPVDLVDSLPPGFLFTPGSATLDGAPVVPTVVANRITVPGVTVPASGNVVLVLQARVTSAAPPGDAVNRARLVDPATGNPLTADGTAIVRIVAEHVFDCADIIGKVFDDKNHNGYQDEGEPGLAGVRVVTVRGVRITTDSFGRYHVPCAELPSDIGSNFTLKLDTNSLPTGYRVTTENPRVIRVTAGKMAKLNFGASISSVIDIDLTAAAFDPTTGKLVDGFEDSVDRLLGAIQRKPSVLRLSYILENDDLKTARARLRGVEKLLRTKWRRVGSYKLNIEQTVKRVQ</sequence>
<dbReference type="InterPro" id="IPR013783">
    <property type="entry name" value="Ig-like_fold"/>
</dbReference>
<dbReference type="Proteomes" id="UP000294563">
    <property type="component" value="Unassembled WGS sequence"/>
</dbReference>
<dbReference type="InterPro" id="IPR001434">
    <property type="entry name" value="OmcB-like_DUF11"/>
</dbReference>
<name>A0A4R7LI44_9RHOB</name>
<evidence type="ECO:0000313" key="2">
    <source>
        <dbReference type="EMBL" id="TDT74031.1"/>
    </source>
</evidence>
<dbReference type="OrthoDB" id="9773411at2"/>